<dbReference type="AlphaFoldDB" id="A0A917LY44"/>
<dbReference type="InterPro" id="IPR025295">
    <property type="entry name" value="eCIS_core_dom"/>
</dbReference>
<evidence type="ECO:0000256" key="1">
    <source>
        <dbReference type="SAM" id="MobiDB-lite"/>
    </source>
</evidence>
<proteinExistence type="predicted"/>
<evidence type="ECO:0000313" key="4">
    <source>
        <dbReference type="Proteomes" id="UP000638848"/>
    </source>
</evidence>
<gene>
    <name evidence="3" type="ORF">GCM10011374_33230</name>
</gene>
<protein>
    <recommendedName>
        <fullName evidence="2">eCIS core domain-containing protein</fullName>
    </recommendedName>
</protein>
<evidence type="ECO:0000259" key="2">
    <source>
        <dbReference type="Pfam" id="PF13699"/>
    </source>
</evidence>
<feature type="compositionally biased region" description="Low complexity" evidence="1">
    <location>
        <begin position="197"/>
        <end position="215"/>
    </location>
</feature>
<feature type="region of interest" description="Disordered" evidence="1">
    <location>
        <begin position="150"/>
        <end position="253"/>
    </location>
</feature>
<keyword evidence="4" id="KW-1185">Reference proteome</keyword>
<dbReference type="Proteomes" id="UP000638848">
    <property type="component" value="Unassembled WGS sequence"/>
</dbReference>
<evidence type="ECO:0000313" key="3">
    <source>
        <dbReference type="EMBL" id="GGG66474.1"/>
    </source>
</evidence>
<reference evidence="3" key="2">
    <citation type="submission" date="2020-09" db="EMBL/GenBank/DDBJ databases">
        <authorList>
            <person name="Sun Q."/>
            <person name="Zhou Y."/>
        </authorList>
    </citation>
    <scope>NUCLEOTIDE SEQUENCE</scope>
    <source>
        <strain evidence="3">CGMCC 1.12187</strain>
    </source>
</reference>
<dbReference type="EMBL" id="BMEQ01000024">
    <property type="protein sequence ID" value="GGG66474.1"/>
    <property type="molecule type" value="Genomic_DNA"/>
</dbReference>
<name>A0A917LY44_9MICC</name>
<sequence>MHIHDHDHDDGESLRPRADRVEENAQPQLWRAAAAGRTDVVGPAGMLAMQRAVGNTGVQRLAEEERSPVLDVVSSGGRPLEEPVRTDMEARLGHDFSDVRVHTDDSASRSAASVNAHAYTVGSDVVFQRDKYDPDSAAGRTMLAHELTHVVQQRSGPVDGTPTGSGIRVSDPSDRFEREAAANAERVMSGPAPVTPAPAAVQRAAADDAALPVQRAEGEEEEEETAQGSFTEGATAQRDVVQRAEGDEEEEQA</sequence>
<reference evidence="3" key="1">
    <citation type="journal article" date="2014" name="Int. J. Syst. Evol. Microbiol.">
        <title>Complete genome sequence of Corynebacterium casei LMG S-19264T (=DSM 44701T), isolated from a smear-ripened cheese.</title>
        <authorList>
            <consortium name="US DOE Joint Genome Institute (JGI-PGF)"/>
            <person name="Walter F."/>
            <person name="Albersmeier A."/>
            <person name="Kalinowski J."/>
            <person name="Ruckert C."/>
        </authorList>
    </citation>
    <scope>NUCLEOTIDE SEQUENCE</scope>
    <source>
        <strain evidence="3">CGMCC 1.12187</strain>
    </source>
</reference>
<feature type="domain" description="eCIS core" evidence="2">
    <location>
        <begin position="79"/>
        <end position="156"/>
    </location>
</feature>
<dbReference type="RefSeq" id="WP_188539245.1">
    <property type="nucleotide sequence ID" value="NZ_BMEQ01000024.1"/>
</dbReference>
<accession>A0A917LY44</accession>
<feature type="compositionally biased region" description="Basic and acidic residues" evidence="1">
    <location>
        <begin position="171"/>
        <end position="180"/>
    </location>
</feature>
<comment type="caution">
    <text evidence="3">The sequence shown here is derived from an EMBL/GenBank/DDBJ whole genome shotgun (WGS) entry which is preliminary data.</text>
</comment>
<organism evidence="3 4">
    <name type="scientific">Kocuria dechangensis</name>
    <dbReference type="NCBI Taxonomy" id="1176249"/>
    <lineage>
        <taxon>Bacteria</taxon>
        <taxon>Bacillati</taxon>
        <taxon>Actinomycetota</taxon>
        <taxon>Actinomycetes</taxon>
        <taxon>Micrococcales</taxon>
        <taxon>Micrococcaceae</taxon>
        <taxon>Kocuria</taxon>
    </lineage>
</organism>
<dbReference type="Pfam" id="PF13699">
    <property type="entry name" value="eCIS_core"/>
    <property type="match status" value="1"/>
</dbReference>